<evidence type="ECO:0000313" key="4">
    <source>
        <dbReference type="Proteomes" id="UP000679722"/>
    </source>
</evidence>
<dbReference type="Pfam" id="PF03960">
    <property type="entry name" value="ArsC"/>
    <property type="match status" value="1"/>
</dbReference>
<evidence type="ECO:0000256" key="1">
    <source>
        <dbReference type="ARBA" id="ARBA00007198"/>
    </source>
</evidence>
<gene>
    <name evidence="3" type="ORF">J9B83_00260</name>
</gene>
<dbReference type="InterPro" id="IPR006660">
    <property type="entry name" value="Arsenate_reductase-like"/>
</dbReference>
<dbReference type="EMBL" id="JAGSSV010000001">
    <property type="protein sequence ID" value="MBR7887354.1"/>
    <property type="molecule type" value="Genomic_DNA"/>
</dbReference>
<dbReference type="InterPro" id="IPR036249">
    <property type="entry name" value="Thioredoxin-like_sf"/>
</dbReference>
<dbReference type="PROSITE" id="PS51353">
    <property type="entry name" value="ARSC"/>
    <property type="match status" value="1"/>
</dbReference>
<dbReference type="NCBIfam" id="TIGR01617">
    <property type="entry name" value="arsC_related"/>
    <property type="match status" value="1"/>
</dbReference>
<accession>A0ABS5H8K8</accession>
<dbReference type="PANTHER" id="PTHR30041">
    <property type="entry name" value="ARSENATE REDUCTASE"/>
    <property type="match status" value="1"/>
</dbReference>
<protein>
    <submittedName>
        <fullName evidence="3">ArsC family reductase</fullName>
    </submittedName>
</protein>
<comment type="caution">
    <text evidence="3">The sequence shown here is derived from an EMBL/GenBank/DDBJ whole genome shotgun (WGS) entry which is preliminary data.</text>
</comment>
<dbReference type="RefSeq" id="WP_211534666.1">
    <property type="nucleotide sequence ID" value="NZ_JAGSSV010000001.1"/>
</dbReference>
<evidence type="ECO:0000256" key="2">
    <source>
        <dbReference type="PROSITE-ProRule" id="PRU01282"/>
    </source>
</evidence>
<dbReference type="Proteomes" id="UP000679722">
    <property type="component" value="Unassembled WGS sequence"/>
</dbReference>
<dbReference type="InterPro" id="IPR006504">
    <property type="entry name" value="Tscrpt_reg_Spx/MgsR"/>
</dbReference>
<name>A0ABS5H8K8_9GAMM</name>
<comment type="similarity">
    <text evidence="1 2">Belongs to the ArsC family.</text>
</comment>
<dbReference type="NCBIfam" id="NF008107">
    <property type="entry name" value="PRK10853.1"/>
    <property type="match status" value="1"/>
</dbReference>
<evidence type="ECO:0000313" key="3">
    <source>
        <dbReference type="EMBL" id="MBR7887354.1"/>
    </source>
</evidence>
<reference evidence="4" key="1">
    <citation type="submission" date="2023-07" db="EMBL/GenBank/DDBJ databases">
        <title>Marinomonas vulgaris A79, complete genome.</title>
        <authorList>
            <person name="Ying J.-J."/>
        </authorList>
    </citation>
    <scope>NUCLEOTIDE SEQUENCE [LARGE SCALE GENOMIC DNA]</scope>
    <source>
        <strain evidence="4">A79</strain>
    </source>
</reference>
<sequence>MIKIYGIKSCDTMKKAFRWLDEHKIEYVFHDYKKQDLEESTASAWVEALGWENVINKRGTTWRKLDDETKNSMDAKQAVQVMLAQTSIIKRPLIVAGETKLLGFNPDEYTEHLL</sequence>
<dbReference type="CDD" id="cd03035">
    <property type="entry name" value="ArsC_Yffb"/>
    <property type="match status" value="1"/>
</dbReference>
<dbReference type="Gene3D" id="3.40.30.10">
    <property type="entry name" value="Glutaredoxin"/>
    <property type="match status" value="1"/>
</dbReference>
<dbReference type="SUPFAM" id="SSF52833">
    <property type="entry name" value="Thioredoxin-like"/>
    <property type="match status" value="1"/>
</dbReference>
<dbReference type="PANTHER" id="PTHR30041:SF8">
    <property type="entry name" value="PROTEIN YFFB"/>
    <property type="match status" value="1"/>
</dbReference>
<proteinExistence type="inferred from homology"/>
<keyword evidence="4" id="KW-1185">Reference proteome</keyword>
<organism evidence="3 4">
    <name type="scientific">Marinomonas vulgaris</name>
    <dbReference type="NCBI Taxonomy" id="2823372"/>
    <lineage>
        <taxon>Bacteria</taxon>
        <taxon>Pseudomonadati</taxon>
        <taxon>Pseudomonadota</taxon>
        <taxon>Gammaproteobacteria</taxon>
        <taxon>Oceanospirillales</taxon>
        <taxon>Oceanospirillaceae</taxon>
        <taxon>Marinomonas</taxon>
    </lineage>
</organism>